<dbReference type="PANTHER" id="PTHR11929:SF194">
    <property type="entry name" value="ALPHA-(1,3)-FUCOSYLTRANSFERASE 10"/>
    <property type="match status" value="1"/>
</dbReference>
<evidence type="ECO:0000259" key="14">
    <source>
        <dbReference type="Pfam" id="PF00852"/>
    </source>
</evidence>
<dbReference type="Pfam" id="PF00852">
    <property type="entry name" value="Glyco_transf_10"/>
    <property type="match status" value="1"/>
</dbReference>
<dbReference type="GO" id="GO:0046920">
    <property type="term" value="F:alpha-(1-&gt;3)-fucosyltransferase activity"/>
    <property type="evidence" value="ECO:0007669"/>
    <property type="project" value="TreeGrafter"/>
</dbReference>
<keyword evidence="8" id="KW-1133">Transmembrane helix</keyword>
<gene>
    <name evidence="15" type="ORF">CYY_004189</name>
</gene>
<dbReference type="PANTHER" id="PTHR11929">
    <property type="entry name" value="ALPHA- 1,3 -FUCOSYLTRANSFERASE"/>
    <property type="match status" value="1"/>
</dbReference>
<feature type="region of interest" description="Disordered" evidence="13">
    <location>
        <begin position="24"/>
        <end position="77"/>
    </location>
</feature>
<evidence type="ECO:0000256" key="2">
    <source>
        <dbReference type="ARBA" id="ARBA00004922"/>
    </source>
</evidence>
<dbReference type="UniPathway" id="UPA00378"/>
<keyword evidence="10" id="KW-0325">Glycoprotein</keyword>
<dbReference type="SUPFAM" id="SSF53756">
    <property type="entry name" value="UDP-Glycosyltransferase/glycogen phosphorylase"/>
    <property type="match status" value="1"/>
</dbReference>
<keyword evidence="5 12" id="KW-0808">Transferase</keyword>
<proteinExistence type="inferred from homology"/>
<dbReference type="EMBL" id="AJWJ01000143">
    <property type="protein sequence ID" value="KAF2074521.1"/>
    <property type="molecule type" value="Genomic_DNA"/>
</dbReference>
<keyword evidence="9" id="KW-0472">Membrane</keyword>
<organism evidence="15 16">
    <name type="scientific">Polysphondylium violaceum</name>
    <dbReference type="NCBI Taxonomy" id="133409"/>
    <lineage>
        <taxon>Eukaryota</taxon>
        <taxon>Amoebozoa</taxon>
        <taxon>Evosea</taxon>
        <taxon>Eumycetozoa</taxon>
        <taxon>Dictyostelia</taxon>
        <taxon>Dictyosteliales</taxon>
        <taxon>Dictyosteliaceae</taxon>
        <taxon>Polysphondylium</taxon>
    </lineage>
</organism>
<dbReference type="GO" id="GO:0032580">
    <property type="term" value="C:Golgi cisterna membrane"/>
    <property type="evidence" value="ECO:0007669"/>
    <property type="project" value="UniProtKB-SubCell"/>
</dbReference>
<dbReference type="OrthoDB" id="20731at2759"/>
<dbReference type="FunFam" id="3.40.50.11660:FF:000002">
    <property type="entry name" value="Alpha-(1,3)-fucosyltransferase"/>
    <property type="match status" value="1"/>
</dbReference>
<comment type="pathway">
    <text evidence="2">Protein modification; protein glycosylation.</text>
</comment>
<keyword evidence="16" id="KW-1185">Reference proteome</keyword>
<dbReference type="InterPro" id="IPR038577">
    <property type="entry name" value="GT10-like_C_sf"/>
</dbReference>
<evidence type="ECO:0000256" key="3">
    <source>
        <dbReference type="ARBA" id="ARBA00008919"/>
    </source>
</evidence>
<dbReference type="EC" id="2.4.1.-" evidence="12"/>
<accession>A0A8J4UT73</accession>
<feature type="domain" description="Fucosyltransferase C-terminal" evidence="14">
    <location>
        <begin position="258"/>
        <end position="409"/>
    </location>
</feature>
<evidence type="ECO:0000256" key="13">
    <source>
        <dbReference type="SAM" id="MobiDB-lite"/>
    </source>
</evidence>
<evidence type="ECO:0000256" key="11">
    <source>
        <dbReference type="ARBA" id="ARBA00037847"/>
    </source>
</evidence>
<keyword evidence="6 12" id="KW-0812">Transmembrane</keyword>
<comment type="caution">
    <text evidence="15">The sequence shown here is derived from an EMBL/GenBank/DDBJ whole genome shotgun (WGS) entry which is preliminary data.</text>
</comment>
<evidence type="ECO:0000256" key="8">
    <source>
        <dbReference type="ARBA" id="ARBA00022989"/>
    </source>
</evidence>
<evidence type="ECO:0000256" key="5">
    <source>
        <dbReference type="ARBA" id="ARBA00022679"/>
    </source>
</evidence>
<evidence type="ECO:0000256" key="4">
    <source>
        <dbReference type="ARBA" id="ARBA00022676"/>
    </source>
</evidence>
<keyword evidence="4 12" id="KW-0328">Glycosyltransferase</keyword>
<dbReference type="InterPro" id="IPR055270">
    <property type="entry name" value="Glyco_tran_10_C"/>
</dbReference>
<dbReference type="Gene3D" id="3.40.50.11660">
    <property type="entry name" value="Glycosyl transferase family 10, C-terminal domain"/>
    <property type="match status" value="1"/>
</dbReference>
<reference evidence="15" key="1">
    <citation type="submission" date="2020-01" db="EMBL/GenBank/DDBJ databases">
        <title>Development of genomics and gene disruption for Polysphondylium violaceum indicates a role for the polyketide synthase stlB in stalk morphogenesis.</title>
        <authorList>
            <person name="Narita B."/>
            <person name="Kawabe Y."/>
            <person name="Kin K."/>
            <person name="Saito T."/>
            <person name="Gibbs R."/>
            <person name="Kuspa A."/>
            <person name="Muzny D."/>
            <person name="Queller D."/>
            <person name="Richards S."/>
            <person name="Strassman J."/>
            <person name="Sucgang R."/>
            <person name="Worley K."/>
            <person name="Schaap P."/>
        </authorList>
    </citation>
    <scope>NUCLEOTIDE SEQUENCE</scope>
    <source>
        <strain evidence="15">QSvi11</strain>
    </source>
</reference>
<evidence type="ECO:0000256" key="7">
    <source>
        <dbReference type="ARBA" id="ARBA00022968"/>
    </source>
</evidence>
<feature type="compositionally biased region" description="Low complexity" evidence="13">
    <location>
        <begin position="40"/>
        <end position="75"/>
    </location>
</feature>
<dbReference type="Proteomes" id="UP000695562">
    <property type="component" value="Unassembled WGS sequence"/>
</dbReference>
<evidence type="ECO:0000256" key="6">
    <source>
        <dbReference type="ARBA" id="ARBA00022692"/>
    </source>
</evidence>
<keyword evidence="12" id="KW-0333">Golgi apparatus</keyword>
<evidence type="ECO:0000313" key="16">
    <source>
        <dbReference type="Proteomes" id="UP000695562"/>
    </source>
</evidence>
<dbReference type="AlphaFoldDB" id="A0A8J4UT73"/>
<comment type="similarity">
    <text evidence="3 12">Belongs to the glycosyltransferase 10 family.</text>
</comment>
<keyword evidence="7" id="KW-0735">Signal-anchor</keyword>
<protein>
    <recommendedName>
        <fullName evidence="12">Fucosyltransferase</fullName>
        <ecNumber evidence="12">2.4.1.-</ecNumber>
    </recommendedName>
</protein>
<comment type="subcellular location">
    <subcellularLocation>
        <location evidence="11">Endomembrane system</location>
        <topology evidence="11">Single-pass membrane protein</topology>
    </subcellularLocation>
    <subcellularLocation>
        <location evidence="12">Golgi apparatus</location>
        <location evidence="12">Golgi stack membrane</location>
        <topology evidence="12">Single-pass type II membrane protein</topology>
    </subcellularLocation>
    <subcellularLocation>
        <location evidence="1">Membrane</location>
        <topology evidence="1">Single-pass type II membrane protein</topology>
    </subcellularLocation>
</comment>
<evidence type="ECO:0000256" key="9">
    <source>
        <dbReference type="ARBA" id="ARBA00023136"/>
    </source>
</evidence>
<sequence length="469" mass="55185">MLIFSFFCVYYNFLNNSSLQTHTQTPYHETEKPTPHPQEPTITQSPQKQKPTQTPHPQEPTITQSPQKQKPTQTPHLGHLRKVDLEVIVDEKLSTLPIVNNRINAKFMTRYWDQDILKDQIEVCNVGGEKYQLNMSMHHQDSDAHIQAYYDSDIVDRYVRWLDTPNVPKVLLNPESFAKSRCAKHHKCVSRFNWVVSTAIGDDAVWPYFSPLAIKSNFFNKPLSDFQKIVMNPKLEFRKEDKREYESNSSNTEPYQPALASWFASNCDFLYSNRKFYIQEMMNHMKIDSYGPCLNTRHLKDDDRTKLNEKIKTITKYKFYLSFENSYCRGYITEKPYQCLQNNVVPVLMVHPDNLKLMPRGSYIYVGHYKSPKELAEYLIKLENDDKEYQKYFAWRNDPAILQEWYDNSMAVFGDTSIKCKIVELYIKWIKEGAWTLPKSYPLKNACLHADFFDSVSTPSFLDENKIKE</sequence>
<name>A0A8J4UT73_9MYCE</name>
<evidence type="ECO:0000256" key="12">
    <source>
        <dbReference type="RuleBase" id="RU003832"/>
    </source>
</evidence>
<dbReference type="InterPro" id="IPR001503">
    <property type="entry name" value="Glyco_trans_10"/>
</dbReference>
<evidence type="ECO:0000256" key="10">
    <source>
        <dbReference type="ARBA" id="ARBA00023180"/>
    </source>
</evidence>
<evidence type="ECO:0000313" key="15">
    <source>
        <dbReference type="EMBL" id="KAF2074521.1"/>
    </source>
</evidence>
<evidence type="ECO:0000256" key="1">
    <source>
        <dbReference type="ARBA" id="ARBA00004606"/>
    </source>
</evidence>